<dbReference type="AlphaFoldDB" id="E8R5R4"/>
<sequence length="54" mass="5348">MLAEQCEGAGEWRGGLEFIDSDSNLVTAGGIQPAGGGGGPTQCNATPLGRGETL</sequence>
<dbReference type="InParanoid" id="E8R5R4"/>
<accession>E8R5R4</accession>
<dbReference type="HOGENOM" id="CLU_3044227_0_0_0"/>
<evidence type="ECO:0000313" key="2">
    <source>
        <dbReference type="EMBL" id="ADV62821.1"/>
    </source>
</evidence>
<gene>
    <name evidence="2" type="ordered locus">Isop_2243</name>
</gene>
<dbReference type="KEGG" id="ipa:Isop_2243"/>
<dbReference type="Proteomes" id="UP000008631">
    <property type="component" value="Chromosome"/>
</dbReference>
<organism evidence="2 3">
    <name type="scientific">Isosphaera pallida (strain ATCC 43644 / DSM 9630 / IS1B)</name>
    <dbReference type="NCBI Taxonomy" id="575540"/>
    <lineage>
        <taxon>Bacteria</taxon>
        <taxon>Pseudomonadati</taxon>
        <taxon>Planctomycetota</taxon>
        <taxon>Planctomycetia</taxon>
        <taxon>Isosphaerales</taxon>
        <taxon>Isosphaeraceae</taxon>
        <taxon>Isosphaera</taxon>
    </lineage>
</organism>
<name>E8R5R4_ISOPI</name>
<proteinExistence type="predicted"/>
<evidence type="ECO:0000313" key="3">
    <source>
        <dbReference type="Proteomes" id="UP000008631"/>
    </source>
</evidence>
<keyword evidence="3" id="KW-1185">Reference proteome</keyword>
<reference evidence="2 3" key="2">
    <citation type="journal article" date="2011" name="Stand. Genomic Sci.">
        <title>Complete genome sequence of Isosphaera pallida type strain (IS1B).</title>
        <authorList>
            <consortium name="US DOE Joint Genome Institute (JGI-PGF)"/>
            <person name="Goker M."/>
            <person name="Cleland D."/>
            <person name="Saunders E."/>
            <person name="Lapidus A."/>
            <person name="Nolan M."/>
            <person name="Lucas S."/>
            <person name="Hammon N."/>
            <person name="Deshpande S."/>
            <person name="Cheng J.F."/>
            <person name="Tapia R."/>
            <person name="Han C."/>
            <person name="Goodwin L."/>
            <person name="Pitluck S."/>
            <person name="Liolios K."/>
            <person name="Pagani I."/>
            <person name="Ivanova N."/>
            <person name="Mavromatis K."/>
            <person name="Pati A."/>
            <person name="Chen A."/>
            <person name="Palaniappan K."/>
            <person name="Land M."/>
            <person name="Hauser L."/>
            <person name="Chang Y.J."/>
            <person name="Jeffries C.D."/>
            <person name="Detter J.C."/>
            <person name="Beck B."/>
            <person name="Woyke T."/>
            <person name="Bristow J."/>
            <person name="Eisen J.A."/>
            <person name="Markowitz V."/>
            <person name="Hugenholtz P."/>
            <person name="Kyrpides N.C."/>
            <person name="Klenk H.P."/>
        </authorList>
    </citation>
    <scope>NUCLEOTIDE SEQUENCE [LARGE SCALE GENOMIC DNA]</scope>
    <source>
        <strain evidence="3">ATCC 43644 / DSM 9630 / IS1B</strain>
    </source>
</reference>
<dbReference type="EMBL" id="CP002353">
    <property type="protein sequence ID" value="ADV62821.1"/>
    <property type="molecule type" value="Genomic_DNA"/>
</dbReference>
<feature type="region of interest" description="Disordered" evidence="1">
    <location>
        <begin position="29"/>
        <end position="54"/>
    </location>
</feature>
<evidence type="ECO:0000256" key="1">
    <source>
        <dbReference type="SAM" id="MobiDB-lite"/>
    </source>
</evidence>
<reference key="1">
    <citation type="submission" date="2010-11" db="EMBL/GenBank/DDBJ databases">
        <title>The complete sequence of chromosome of Isophaera pallida ATCC 43644.</title>
        <authorList>
            <consortium name="US DOE Joint Genome Institute (JGI-PGF)"/>
            <person name="Lucas S."/>
            <person name="Copeland A."/>
            <person name="Lapidus A."/>
            <person name="Bruce D."/>
            <person name="Goodwin L."/>
            <person name="Pitluck S."/>
            <person name="Kyrpides N."/>
            <person name="Mavromatis K."/>
            <person name="Pagani I."/>
            <person name="Ivanova N."/>
            <person name="Saunders E."/>
            <person name="Brettin T."/>
            <person name="Detter J.C."/>
            <person name="Han C."/>
            <person name="Tapia R."/>
            <person name="Land M."/>
            <person name="Hauser L."/>
            <person name="Markowitz V."/>
            <person name="Cheng J.-F."/>
            <person name="Hugenholtz P."/>
            <person name="Woyke T."/>
            <person name="Wu D."/>
            <person name="Eisen J.A."/>
        </authorList>
    </citation>
    <scope>NUCLEOTIDE SEQUENCE</scope>
    <source>
        <strain>ATCC 43644</strain>
    </source>
</reference>
<protein>
    <submittedName>
        <fullName evidence="2">Uncharacterized protein</fullName>
    </submittedName>
</protein>